<reference evidence="2 3" key="1">
    <citation type="submission" date="2013-08" db="EMBL/GenBank/DDBJ databases">
        <authorList>
            <person name="Weinstock G."/>
            <person name="Sodergren E."/>
            <person name="Wylie T."/>
            <person name="Fulton L."/>
            <person name="Fulton R."/>
            <person name="Fronick C."/>
            <person name="O'Laughlin M."/>
            <person name="Godfrey J."/>
            <person name="Miner T."/>
            <person name="Herter B."/>
            <person name="Appelbaum E."/>
            <person name="Cordes M."/>
            <person name="Lek S."/>
            <person name="Wollam A."/>
            <person name="Pepin K.H."/>
            <person name="Palsikar V.B."/>
            <person name="Mitreva M."/>
            <person name="Wilson R.K."/>
        </authorList>
    </citation>
    <scope>NUCLEOTIDE SEQUENCE [LARGE SCALE GENOMIC DNA]</scope>
    <source>
        <strain evidence="2 3">F0542</strain>
    </source>
</reference>
<dbReference type="Proteomes" id="UP000016536">
    <property type="component" value="Unassembled WGS sequence"/>
</dbReference>
<feature type="compositionally biased region" description="Basic and acidic residues" evidence="1">
    <location>
        <begin position="1"/>
        <end position="33"/>
    </location>
</feature>
<protein>
    <submittedName>
        <fullName evidence="2">Uncharacterized protein</fullName>
    </submittedName>
</protein>
<evidence type="ECO:0000313" key="2">
    <source>
        <dbReference type="EMBL" id="ERH22712.1"/>
    </source>
</evidence>
<organism evidence="2 3">
    <name type="scientific">Actinomyces johnsonii F0542</name>
    <dbReference type="NCBI Taxonomy" id="1321818"/>
    <lineage>
        <taxon>Bacteria</taxon>
        <taxon>Bacillati</taxon>
        <taxon>Actinomycetota</taxon>
        <taxon>Actinomycetes</taxon>
        <taxon>Actinomycetales</taxon>
        <taxon>Actinomycetaceae</taxon>
        <taxon>Actinomyces</taxon>
    </lineage>
</organism>
<evidence type="ECO:0000256" key="1">
    <source>
        <dbReference type="SAM" id="MobiDB-lite"/>
    </source>
</evidence>
<dbReference type="EMBL" id="AWSE01000143">
    <property type="protein sequence ID" value="ERH22712.1"/>
    <property type="molecule type" value="Genomic_DNA"/>
</dbReference>
<dbReference type="HOGENOM" id="CLU_3195087_0_0_11"/>
<keyword evidence="3" id="KW-1185">Reference proteome</keyword>
<feature type="region of interest" description="Disordered" evidence="1">
    <location>
        <begin position="1"/>
        <end position="45"/>
    </location>
</feature>
<proteinExistence type="predicted"/>
<gene>
    <name evidence="2" type="ORF">HMPREF1979_02289</name>
</gene>
<accession>U1RWA4</accession>
<evidence type="ECO:0000313" key="3">
    <source>
        <dbReference type="Proteomes" id="UP000016536"/>
    </source>
</evidence>
<name>U1RWA4_9ACTO</name>
<dbReference type="AlphaFoldDB" id="U1RWA4"/>
<comment type="caution">
    <text evidence="2">The sequence shown here is derived from an EMBL/GenBank/DDBJ whole genome shotgun (WGS) entry which is preliminary data.</text>
</comment>
<sequence>MVSPDHPARARLDDGRTTEITEVQMKRVEKQQRDALPTKQMAKMD</sequence>